<feature type="compositionally biased region" description="Polar residues" evidence="1">
    <location>
        <begin position="278"/>
        <end position="299"/>
    </location>
</feature>
<accession>A0A1Y1U7T7</accession>
<feature type="compositionally biased region" description="Polar residues" evidence="1">
    <location>
        <begin position="89"/>
        <end position="107"/>
    </location>
</feature>
<feature type="compositionally biased region" description="Polar residues" evidence="1">
    <location>
        <begin position="60"/>
        <end position="70"/>
    </location>
</feature>
<feature type="region of interest" description="Disordered" evidence="1">
    <location>
        <begin position="970"/>
        <end position="1038"/>
    </location>
</feature>
<feature type="region of interest" description="Disordered" evidence="1">
    <location>
        <begin position="593"/>
        <end position="637"/>
    </location>
</feature>
<feature type="region of interest" description="Disordered" evidence="1">
    <location>
        <begin position="537"/>
        <end position="563"/>
    </location>
</feature>
<feature type="compositionally biased region" description="Polar residues" evidence="1">
    <location>
        <begin position="371"/>
        <end position="380"/>
    </location>
</feature>
<feature type="region of interest" description="Disordered" evidence="1">
    <location>
        <begin position="1313"/>
        <end position="1334"/>
    </location>
</feature>
<evidence type="ECO:0000256" key="1">
    <source>
        <dbReference type="SAM" id="MobiDB-lite"/>
    </source>
</evidence>
<sequence>MAREVSVESIFAHPRPSTGSSRIPVPIPSGSTSKLPVASQPRVRARVARAALGEIHDPSNLGTRMSATPSTKRKFIKPRGTPRPGKLDPTSSAAQSNSPRPVATSSSRFHHQTTHSFQLEDGEETMLMDVQPPSSFSGISSPEPFPMPDQSSVTERSFVRSSRVGPGKLMTPLNSQQSNADHSLLETTSIPHPALRRLPTPPSSQSGPSSPPSKPSHKVRSRAIYSPPRPQQHVHSPSEPSPNPRSKKSPKLDSASTFITAGKPISRFSATPAHASGLLSTPQTASQVSATARASATAQNKRRQSARPTMSPVSTPQEVKGSRKGPIPSTAPAAIRKPRQSAANSSYTKHTAKTVKRRESLPVASGRRKSTTPLSVSSSCARRKSAILPQRIPIEPGEDPLLLRGPDGDETARWLELSERSRMELMTTSRERLGSQQPSEILSASLRGSSASRQSETRSWSKPRSLLRRSATPRPILFPSPPHEVDTNPKTRIEDSMDEAPEFDMPLFDTADGWDSGASDNEVDDRCVGEDTFLHALGKNGKTSTPVRLSGPPVRMSSTSPAIGSTQVESAVSVGTHGLLPSSVDTVALVSELSERDGSETPRSISGPVELPNSPSFRVQADQGSESAPMEQGHSLESVDDVETSIIVQDNSDDDNPGYRISRSLIGVEEDNFSEKHACPGSEHSPKDQNIEDIIAAHLTPEAKRAWPTTDPSSPVVTPILKVATPMLSFKRQYVTRRDLAKSTFTFELATKTSDRINEQQEICNDSASDDGIQNAIDRSLLAEDIDGIGIEEPEASSKLREMPDSAIVRDAASDGQDGSEPSGSISGDVTMEANSDEWDISVGQAKPDFGSPNVDPSAILPSAHSIAGSIAGSDEDDTDEPARYSRRTVASLIDAIRFKLPPAADPTKSDALGYQELEIEDNLMSRKEEEIDAQQHVPEDIVEEATREQEEMTQEKEGEETDVVAVVDASAVNQHEESRGVEDRDSVASHIPEPTQAAFESELSKKSPTRPASPFRLTPLETNPPVQTGRKLPESGPEPADILLQVTETPASLPEIVSNVTDRGDSNPPTAQAKTHRICLTLVPKGVIKVEPVSQTISLLGGAAFAETALPASSGMFTDPQDGGPHLDPTLHHDPLPDVAAESPVVPLSSAEADGVATNDVSSGDATISCPDESGASIGPMDTPSPFMPPSQSGRERPLPPVLRFPRNNSPKGPSLELVLASRVKHPSRLSNYITASASSSPEKLTVEAGSRLPSDPIRDVVGVSMLEECQTARSAVAEIATQPEDVNEGDVLAACGSASASALGLSGLSGRSASLSAPGPSSAGERSPGSRSFRSLADEMATSSQGDMSTWSQVHGSLVEVSSLDPRAAARAAAILKMNHAYIQDGILPVTPSAASIPLPLTPSTSTTRRIHRTPRPFESPYFESIELSRHLSEEELLHEAELEIVANSRHRSRGLSMARDMDNGYSSDASEMLLPGGWARTPRKRKMSEAMPEADRIVAKTSLRSTMGSDRPWGVKEWKRLEKVYRAEKLAWSQDQGGANVSPPGWLGWAAAKFGAPSAKNKEWDIGRVVQRFLELECAEGSDGDWSSTLIRLRVEAIERRQSRRKGGGADARLDAHSSKRQRTNLETPRRQEATDNSIAIVPPSTIRRLFGSIWGSSFTVARSEKSAGVKEDNATTPVSSSLTLQQAVGEQSVDPPSITAPSQVQPVKQVRTSTITDSTPSRFQPAHPSSPAWSPALPVPGAMPRSPKPKPPPLHLQKPSVATDSTGPNDPAGIYGSSPVTLSATSSTPTIRTKSLYPPLYPDLSKRAEPIRNLFETPSTTRLSPSSSVSVPISIPRGRIPSPSVKELAKSFEDEGVLSKMYKGKAKEREKNALRRVQNRGG</sequence>
<feature type="compositionally biased region" description="Polar residues" evidence="1">
    <location>
        <begin position="1703"/>
        <end position="1726"/>
    </location>
</feature>
<feature type="region of interest" description="Disordered" evidence="1">
    <location>
        <begin position="1115"/>
        <end position="1201"/>
    </location>
</feature>
<feature type="compositionally biased region" description="Low complexity" evidence="1">
    <location>
        <begin position="1313"/>
        <end position="1326"/>
    </location>
</feature>
<dbReference type="InParanoid" id="A0A1Y1U7T7"/>
<feature type="region of interest" description="Disordered" evidence="1">
    <location>
        <begin position="1822"/>
        <end position="1846"/>
    </location>
</feature>
<evidence type="ECO:0000313" key="3">
    <source>
        <dbReference type="Proteomes" id="UP000193218"/>
    </source>
</evidence>
<feature type="compositionally biased region" description="Polar residues" evidence="1">
    <location>
        <begin position="306"/>
        <end position="317"/>
    </location>
</feature>
<feature type="region of interest" description="Disordered" evidence="1">
    <location>
        <begin position="425"/>
        <end position="490"/>
    </location>
</feature>
<proteinExistence type="predicted"/>
<feature type="compositionally biased region" description="Low complexity" evidence="1">
    <location>
        <begin position="1729"/>
        <end position="1744"/>
    </location>
</feature>
<feature type="compositionally biased region" description="Polar residues" evidence="1">
    <location>
        <begin position="172"/>
        <end position="190"/>
    </location>
</feature>
<gene>
    <name evidence="2" type="ORF">BD324DRAFT_658110</name>
</gene>
<reference evidence="2 3" key="1">
    <citation type="submission" date="2017-03" db="EMBL/GenBank/DDBJ databases">
        <title>Widespread Adenine N6-methylation of Active Genes in Fungi.</title>
        <authorList>
            <consortium name="DOE Joint Genome Institute"/>
            <person name="Mondo S.J."/>
            <person name="Dannebaum R.O."/>
            <person name="Kuo R.C."/>
            <person name="Louie K.B."/>
            <person name="Bewick A.J."/>
            <person name="Labutti K."/>
            <person name="Haridas S."/>
            <person name="Kuo A."/>
            <person name="Salamov A."/>
            <person name="Ahrendt S.R."/>
            <person name="Lau R."/>
            <person name="Bowen B.P."/>
            <person name="Lipzen A."/>
            <person name="Sullivan W."/>
            <person name="Andreopoulos W.B."/>
            <person name="Clum A."/>
            <person name="Lindquist E."/>
            <person name="Daum C."/>
            <person name="Northen T.R."/>
            <person name="Ramamoorthy G."/>
            <person name="Schmitz R.J."/>
            <person name="Gryganskyi A."/>
            <person name="Culley D."/>
            <person name="Magnuson J."/>
            <person name="James T.Y."/>
            <person name="O'Malley M.A."/>
            <person name="Stajich J.E."/>
            <person name="Spatafora J.W."/>
            <person name="Visel A."/>
            <person name="Grigoriev I.V."/>
        </authorList>
    </citation>
    <scope>NUCLEOTIDE SEQUENCE [LARGE SCALE GENOMIC DNA]</scope>
    <source>
        <strain evidence="2 3">NRRL Y-17943</strain>
    </source>
</reference>
<name>A0A1Y1U7T7_9TREE</name>
<keyword evidence="3" id="KW-1185">Reference proteome</keyword>
<feature type="region of interest" description="Disordered" evidence="1">
    <location>
        <begin position="811"/>
        <end position="831"/>
    </location>
</feature>
<feature type="region of interest" description="Disordered" evidence="1">
    <location>
        <begin position="1"/>
        <end position="408"/>
    </location>
</feature>
<feature type="region of interest" description="Disordered" evidence="1">
    <location>
        <begin position="1867"/>
        <end position="1886"/>
    </location>
</feature>
<evidence type="ECO:0000313" key="2">
    <source>
        <dbReference type="EMBL" id="ORX34073.1"/>
    </source>
</evidence>
<feature type="compositionally biased region" description="Polar residues" evidence="1">
    <location>
        <begin position="1678"/>
        <end position="1693"/>
    </location>
</feature>
<feature type="compositionally biased region" description="Polar residues" evidence="1">
    <location>
        <begin position="613"/>
        <end position="626"/>
    </location>
</feature>
<dbReference type="OrthoDB" id="2574995at2759"/>
<feature type="compositionally biased region" description="Low complexity" evidence="1">
    <location>
        <begin position="442"/>
        <end position="454"/>
    </location>
</feature>
<dbReference type="EMBL" id="NBSH01000016">
    <property type="protein sequence ID" value="ORX34073.1"/>
    <property type="molecule type" value="Genomic_DNA"/>
</dbReference>
<feature type="region of interest" description="Disordered" evidence="1">
    <location>
        <begin position="1668"/>
        <end position="1797"/>
    </location>
</feature>
<feature type="region of interest" description="Disordered" evidence="1">
    <location>
        <begin position="846"/>
        <end position="884"/>
    </location>
</feature>
<dbReference type="GeneID" id="33560686"/>
<protein>
    <submittedName>
        <fullName evidence="2">Uncharacterized protein</fullName>
    </submittedName>
</protein>
<dbReference type="RefSeq" id="XP_021868361.1">
    <property type="nucleotide sequence ID" value="XM_022018877.1"/>
</dbReference>
<feature type="compositionally biased region" description="Low complexity" evidence="1">
    <location>
        <begin position="863"/>
        <end position="873"/>
    </location>
</feature>
<organism evidence="2 3">
    <name type="scientific">Kockovaella imperatae</name>
    <dbReference type="NCBI Taxonomy" id="4999"/>
    <lineage>
        <taxon>Eukaryota</taxon>
        <taxon>Fungi</taxon>
        <taxon>Dikarya</taxon>
        <taxon>Basidiomycota</taxon>
        <taxon>Agaricomycotina</taxon>
        <taxon>Tremellomycetes</taxon>
        <taxon>Tremellales</taxon>
        <taxon>Cuniculitremaceae</taxon>
        <taxon>Kockovaella</taxon>
    </lineage>
</organism>
<comment type="caution">
    <text evidence="2">The sequence shown here is derived from an EMBL/GenBank/DDBJ whole genome shotgun (WGS) entry which is preliminary data.</text>
</comment>
<dbReference type="STRING" id="4999.A0A1Y1U7T7"/>
<feature type="region of interest" description="Disordered" evidence="1">
    <location>
        <begin position="1604"/>
        <end position="1640"/>
    </location>
</feature>
<feature type="region of interest" description="Disordered" evidence="1">
    <location>
        <begin position="503"/>
        <end position="523"/>
    </location>
</feature>
<feature type="compositionally biased region" description="Polar residues" evidence="1">
    <location>
        <begin position="1782"/>
        <end position="1797"/>
    </location>
</feature>
<feature type="compositionally biased region" description="Basic and acidic residues" evidence="1">
    <location>
        <begin position="975"/>
        <end position="988"/>
    </location>
</feature>
<dbReference type="Proteomes" id="UP000193218">
    <property type="component" value="Unassembled WGS sequence"/>
</dbReference>
<feature type="compositionally biased region" description="Basic and acidic residues" evidence="1">
    <location>
        <begin position="1668"/>
        <end position="1677"/>
    </location>
</feature>